<dbReference type="InterPro" id="IPR002659">
    <property type="entry name" value="Glyco_trans_31"/>
</dbReference>
<evidence type="ECO:0000256" key="3">
    <source>
        <dbReference type="ARBA" id="ARBA00004922"/>
    </source>
</evidence>
<evidence type="ECO:0000256" key="2">
    <source>
        <dbReference type="ARBA" id="ARBA00004323"/>
    </source>
</evidence>
<evidence type="ECO:0000256" key="10">
    <source>
        <dbReference type="ARBA" id="ARBA00023034"/>
    </source>
</evidence>
<feature type="domain" description="DUF4094" evidence="13">
    <location>
        <begin position="50"/>
        <end position="103"/>
    </location>
</feature>
<evidence type="ECO:0000259" key="13">
    <source>
        <dbReference type="Pfam" id="PF13334"/>
    </source>
</evidence>
<keyword evidence="7" id="KW-0812">Transmembrane</keyword>
<proteinExistence type="inferred from homology"/>
<comment type="similarity">
    <text evidence="4">Belongs to the glycosyltransferase 31 family.</text>
</comment>
<dbReference type="Proteomes" id="UP000823775">
    <property type="component" value="Unassembled WGS sequence"/>
</dbReference>
<comment type="pathway">
    <text evidence="3">Protein modification; protein glycosylation.</text>
</comment>
<keyword evidence="5" id="KW-0328">Glycosyltransferase</keyword>
<dbReference type="InterPro" id="IPR025298">
    <property type="entry name" value="DUF4094"/>
</dbReference>
<reference evidence="14 15" key="1">
    <citation type="journal article" date="2021" name="BMC Genomics">
        <title>Datura genome reveals duplications of psychoactive alkaloid biosynthetic genes and high mutation rate following tissue culture.</title>
        <authorList>
            <person name="Rajewski A."/>
            <person name="Carter-House D."/>
            <person name="Stajich J."/>
            <person name="Litt A."/>
        </authorList>
    </citation>
    <scope>NUCLEOTIDE SEQUENCE [LARGE SCALE GENOMIC DNA]</scope>
    <source>
        <strain evidence="14">AR-01</strain>
    </source>
</reference>
<keyword evidence="15" id="KW-1185">Reference proteome</keyword>
<evidence type="ECO:0000256" key="1">
    <source>
        <dbReference type="ARBA" id="ARBA00001936"/>
    </source>
</evidence>
<evidence type="ECO:0000313" key="15">
    <source>
        <dbReference type="Proteomes" id="UP000823775"/>
    </source>
</evidence>
<keyword evidence="8" id="KW-0735">Signal-anchor</keyword>
<keyword evidence="6" id="KW-0808">Transferase</keyword>
<evidence type="ECO:0000256" key="4">
    <source>
        <dbReference type="ARBA" id="ARBA00008661"/>
    </source>
</evidence>
<gene>
    <name evidence="14" type="ORF">HAX54_022320</name>
</gene>
<keyword evidence="12" id="KW-0464">Manganese</keyword>
<evidence type="ECO:0000256" key="6">
    <source>
        <dbReference type="ARBA" id="ARBA00022679"/>
    </source>
</evidence>
<name>A0ABS8UUB2_DATST</name>
<evidence type="ECO:0000256" key="12">
    <source>
        <dbReference type="ARBA" id="ARBA00023211"/>
    </source>
</evidence>
<keyword evidence="11" id="KW-0472">Membrane</keyword>
<keyword evidence="9" id="KW-1133">Transmembrane helix</keyword>
<evidence type="ECO:0000256" key="8">
    <source>
        <dbReference type="ARBA" id="ARBA00022968"/>
    </source>
</evidence>
<evidence type="ECO:0000256" key="9">
    <source>
        <dbReference type="ARBA" id="ARBA00022989"/>
    </source>
</evidence>
<evidence type="ECO:0000313" key="14">
    <source>
        <dbReference type="EMBL" id="MCD9638381.1"/>
    </source>
</evidence>
<dbReference type="EMBL" id="JACEIK010002683">
    <property type="protein sequence ID" value="MCD9638381.1"/>
    <property type="molecule type" value="Genomic_DNA"/>
</dbReference>
<accession>A0ABS8UUB2</accession>
<organism evidence="14 15">
    <name type="scientific">Datura stramonium</name>
    <name type="common">Jimsonweed</name>
    <name type="synonym">Common thornapple</name>
    <dbReference type="NCBI Taxonomy" id="4076"/>
    <lineage>
        <taxon>Eukaryota</taxon>
        <taxon>Viridiplantae</taxon>
        <taxon>Streptophyta</taxon>
        <taxon>Embryophyta</taxon>
        <taxon>Tracheophyta</taxon>
        <taxon>Spermatophyta</taxon>
        <taxon>Magnoliopsida</taxon>
        <taxon>eudicotyledons</taxon>
        <taxon>Gunneridae</taxon>
        <taxon>Pentapetalae</taxon>
        <taxon>asterids</taxon>
        <taxon>lamiids</taxon>
        <taxon>Solanales</taxon>
        <taxon>Solanaceae</taxon>
        <taxon>Solanoideae</taxon>
        <taxon>Datureae</taxon>
        <taxon>Datura</taxon>
    </lineage>
</organism>
<dbReference type="Pfam" id="PF01762">
    <property type="entry name" value="Galactosyl_T"/>
    <property type="match status" value="1"/>
</dbReference>
<comment type="caution">
    <text evidence="14">The sequence shown here is derived from an EMBL/GenBank/DDBJ whole genome shotgun (WGS) entry which is preliminary data.</text>
</comment>
<protein>
    <recommendedName>
        <fullName evidence="13">DUF4094 domain-containing protein</fullName>
    </recommendedName>
</protein>
<keyword evidence="10" id="KW-0333">Golgi apparatus</keyword>
<evidence type="ECO:0000256" key="5">
    <source>
        <dbReference type="ARBA" id="ARBA00022676"/>
    </source>
</evidence>
<evidence type="ECO:0000256" key="11">
    <source>
        <dbReference type="ARBA" id="ARBA00023136"/>
    </source>
</evidence>
<sequence>MVSIAKAANNRVLPADEKKLNSGGRIWVPVSPSALWLPNSKMRSGKLPVSGKTIILLCIASFLGGSLFARRIWTQPNSEMNADLMIPTKSNNEKLRTISGECDLKCDTMLHLEEFLIVPLIVRMLSTNIFFDLTTLRVIMGCPPRPDCMLAATLVRYKSKPRVYIGCMKSGPVLSKKGLKYHEPQYYKFGEEGNKYFRHAMGQIYAISRDLAAYISINSGVCKSVERMKDVHHSCGEGDAAVWIVANSL</sequence>
<dbReference type="Pfam" id="PF13334">
    <property type="entry name" value="DUF4094"/>
    <property type="match status" value="1"/>
</dbReference>
<evidence type="ECO:0000256" key="7">
    <source>
        <dbReference type="ARBA" id="ARBA00022692"/>
    </source>
</evidence>
<comment type="subcellular location">
    <subcellularLocation>
        <location evidence="2">Golgi apparatus membrane</location>
        <topology evidence="2">Single-pass type II membrane protein</topology>
    </subcellularLocation>
</comment>
<comment type="cofactor">
    <cofactor evidence="1">
        <name>Mn(2+)</name>
        <dbReference type="ChEBI" id="CHEBI:29035"/>
    </cofactor>
</comment>